<dbReference type="PROSITE" id="PS51257">
    <property type="entry name" value="PROKAR_LIPOPROTEIN"/>
    <property type="match status" value="1"/>
</dbReference>
<evidence type="ECO:0000313" key="3">
    <source>
        <dbReference type="Proteomes" id="UP000743899"/>
    </source>
</evidence>
<dbReference type="PANTHER" id="PTHR37507:SF2">
    <property type="entry name" value="SPORULATION PROTEIN YDCC"/>
    <property type="match status" value="1"/>
</dbReference>
<dbReference type="EMBL" id="JAACYS010000002">
    <property type="protein sequence ID" value="NCU16299.1"/>
    <property type="molecule type" value="Genomic_DNA"/>
</dbReference>
<protein>
    <recommendedName>
        <fullName evidence="4">DUF4367 domain-containing protein</fullName>
    </recommendedName>
</protein>
<feature type="signal peptide" evidence="1">
    <location>
        <begin position="1"/>
        <end position="18"/>
    </location>
</feature>
<gene>
    <name evidence="2" type="ORF">GW534_00720</name>
</gene>
<keyword evidence="3" id="KW-1185">Reference proteome</keyword>
<keyword evidence="1" id="KW-0732">Signal</keyword>
<dbReference type="Gene3D" id="2.50.20.20">
    <property type="match status" value="1"/>
</dbReference>
<evidence type="ECO:0000256" key="1">
    <source>
        <dbReference type="SAM" id="SignalP"/>
    </source>
</evidence>
<comment type="caution">
    <text evidence="2">The sequence shown here is derived from an EMBL/GenBank/DDBJ whole genome shotgun (WGS) entry which is preliminary data.</text>
</comment>
<name>A0ABX0A145_9BACI</name>
<dbReference type="Proteomes" id="UP000743899">
    <property type="component" value="Unassembled WGS sequence"/>
</dbReference>
<dbReference type="PANTHER" id="PTHR37507">
    <property type="entry name" value="SPORULATION PROTEIN YDCC"/>
    <property type="match status" value="1"/>
</dbReference>
<accession>A0ABX0A145</accession>
<evidence type="ECO:0000313" key="2">
    <source>
        <dbReference type="EMBL" id="NCU16299.1"/>
    </source>
</evidence>
<feature type="chain" id="PRO_5045813823" description="DUF4367 domain-containing protein" evidence="1">
    <location>
        <begin position="19"/>
        <end position="388"/>
    </location>
</feature>
<reference evidence="2 3" key="1">
    <citation type="submission" date="2020-01" db="EMBL/GenBank/DDBJ databases">
        <title>A novel Bacillus sp. from Pasinler.</title>
        <authorList>
            <person name="Adiguzel A."/>
            <person name="Ay H."/>
            <person name="Baltaci M.O."/>
        </authorList>
    </citation>
    <scope>NUCLEOTIDE SEQUENCE [LARGE SCALE GENOMIC DNA]</scope>
    <source>
        <strain evidence="2 3">P1</strain>
    </source>
</reference>
<proteinExistence type="predicted"/>
<evidence type="ECO:0008006" key="4">
    <source>
        <dbReference type="Google" id="ProtNLM"/>
    </source>
</evidence>
<dbReference type="InterPro" id="IPR046720">
    <property type="entry name" value="DUF6612"/>
</dbReference>
<organism evidence="2 3">
    <name type="scientific">Pallidibacillus pasinlerensis</name>
    <dbReference type="NCBI Taxonomy" id="2703818"/>
    <lineage>
        <taxon>Bacteria</taxon>
        <taxon>Bacillati</taxon>
        <taxon>Bacillota</taxon>
        <taxon>Bacilli</taxon>
        <taxon>Bacillales</taxon>
        <taxon>Bacillaceae</taxon>
        <taxon>Pallidibacillus</taxon>
    </lineage>
</organism>
<dbReference type="Pfam" id="PF20316">
    <property type="entry name" value="DUF6612"/>
    <property type="match status" value="1"/>
</dbReference>
<dbReference type="InterPro" id="IPR052944">
    <property type="entry name" value="Sporulation_related"/>
</dbReference>
<sequence length="388" mass="44438">MKKFSLFFIGIFAIIALAACGKSLDKSEVLSKSIEESKKIESYSMDMTMGMEIMGMKQSIEITGDITNNPNTMYVKTDMGMLGMDFEVYANEDEAYMSMDGQWVKQNLEDLGMTGFEQINEEELEKLKKFEEHFEMEEEKDQYILTLSGDNEEYIELVEDYMFSSMGDDLAGDDEILATLMESLKINKFELVIYVDKETFHQTKETFNIELEIEESGMTMAMKMDGEVTLSNINKVDPIEIPAEVIENAVSEDEISSLFEDEFDSFVEETYTLDELKDLASYEIPEPAQLPDGYVFTEGYYEEELELVSLSYEKDLENWIYVEINPVDVYSLSDMEGDPITVNGSEGLLYEEEDFHSVMWEQDGLLVDLSVSSTELTTEQVQEIAESF</sequence>
<dbReference type="RefSeq" id="WP_161919137.1">
    <property type="nucleotide sequence ID" value="NZ_JAACYS010000002.1"/>
</dbReference>